<sequence length="405" mass="47985">MRMSNEQLKNSCLSQERTQEVVLMTLFKLNERQMPQDDILRNVTDLLSELEKLTVYKNIEQVEKHELEQFNQDFILNKESYFAKLIRKDKLKATLEHLIDSLIKHQMSKHIIEGKIANRRYHAAKRFKTIFISESCHPIDTPSQRKGLHHGIHLIHQIHALIQLRENSVKIILHCQSMIVDSRRFHTSNLIQSLIEMRRYPLIFFKGMTSENQSLFIKEYIKIREDEIVQTTTVDIKIQSEIQHNDIKQERKMDSMLVRYRVEAAYRPILQKWYDDKDRIKSSALQKVKVLGEKTKNRYVNIAAEDEVCQKHLEDFENNELVKTSLSKHLALTRKQTIEIEKEKKKLKECEQQISELVTKADRKKVLTNLEREDLTSLLSEFDETMLEQISNDHVTLVNNLKLKK</sequence>
<reference evidence="2" key="1">
    <citation type="submission" date="2015-09" db="EMBL/GenBank/DDBJ databases">
        <title>Draft Genome Sequences of Two Novel Amoeba-resistant Intranuclear Bacteria, Candidatus Berkiella cookevillensis and Candidatus Berkiella aquae.</title>
        <authorList>
            <person name="Mehari Y.T."/>
            <person name="Arivett B.A."/>
            <person name="Farone A.L."/>
            <person name="Gunderson J.H."/>
            <person name="Farone M.B."/>
        </authorList>
    </citation>
    <scope>NUCLEOTIDE SEQUENCE [LARGE SCALE GENOMIC DNA]</scope>
    <source>
        <strain evidence="2">HT99</strain>
    </source>
</reference>
<name>A0A0Q9Z0C7_9GAMM</name>
<evidence type="ECO:0000256" key="1">
    <source>
        <dbReference type="SAM" id="Coils"/>
    </source>
</evidence>
<protein>
    <submittedName>
        <fullName evidence="2">Uncharacterized protein</fullName>
    </submittedName>
</protein>
<dbReference type="AlphaFoldDB" id="A0A0Q9Z0C7"/>
<keyword evidence="1" id="KW-0175">Coiled coil</keyword>
<proteinExistence type="predicted"/>
<evidence type="ECO:0000313" key="2">
    <source>
        <dbReference type="EMBL" id="KRG22481.1"/>
    </source>
</evidence>
<comment type="caution">
    <text evidence="2">The sequence shown here is derived from an EMBL/GenBank/DDBJ whole genome shotgun (WGS) entry which is preliminary data.</text>
</comment>
<organism evidence="2">
    <name type="scientific">Candidatus Berkiella aquae</name>
    <dbReference type="NCBI Taxonomy" id="295108"/>
    <lineage>
        <taxon>Bacteria</taxon>
        <taxon>Pseudomonadati</taxon>
        <taxon>Pseudomonadota</taxon>
        <taxon>Gammaproteobacteria</taxon>
        <taxon>Candidatus Berkiellales</taxon>
        <taxon>Candidatus Berkiellaceae</taxon>
        <taxon>Candidatus Berkiella</taxon>
    </lineage>
</organism>
<accession>A0A0Q9Z0C7</accession>
<gene>
    <name evidence="2" type="ORF">HT99x_00017</name>
</gene>
<dbReference type="STRING" id="295108.HT99x_00017"/>
<dbReference type="EMBL" id="LKAJ01000001">
    <property type="protein sequence ID" value="KRG22481.1"/>
    <property type="molecule type" value="Genomic_DNA"/>
</dbReference>
<feature type="coiled-coil region" evidence="1">
    <location>
        <begin position="333"/>
        <end position="360"/>
    </location>
</feature>